<dbReference type="PANTHER" id="PTHR23502:SF60">
    <property type="entry name" value="MAJOR FACILITATOR SUPERFAMILY (MFS) PROFILE DOMAIN-CONTAINING PROTEIN-RELATED"/>
    <property type="match status" value="1"/>
</dbReference>
<dbReference type="AlphaFoldDB" id="A0A4S8L1K6"/>
<dbReference type="InterPro" id="IPR020846">
    <property type="entry name" value="MFS_dom"/>
</dbReference>
<dbReference type="Gene3D" id="1.20.1250.20">
    <property type="entry name" value="MFS general substrate transporter like domains"/>
    <property type="match status" value="1"/>
</dbReference>
<organism evidence="8 9">
    <name type="scientific">Dendrothele bispora (strain CBS 962.96)</name>
    <dbReference type="NCBI Taxonomy" id="1314807"/>
    <lineage>
        <taxon>Eukaryota</taxon>
        <taxon>Fungi</taxon>
        <taxon>Dikarya</taxon>
        <taxon>Basidiomycota</taxon>
        <taxon>Agaricomycotina</taxon>
        <taxon>Agaricomycetes</taxon>
        <taxon>Agaricomycetidae</taxon>
        <taxon>Agaricales</taxon>
        <taxon>Agaricales incertae sedis</taxon>
        <taxon>Dendrothele</taxon>
    </lineage>
</organism>
<dbReference type="Pfam" id="PF07690">
    <property type="entry name" value="MFS_1"/>
    <property type="match status" value="1"/>
</dbReference>
<gene>
    <name evidence="8" type="ORF">K435DRAFT_872451</name>
</gene>
<sequence>MSDNDAHSELQAVVESTPVDQRKPQSTSKGGKEDKGSTHSSVTVQQVTESVIPVDKNEEAIANAQDDWENDPDNPWNWPARKKWTMVSIVSLYTFTPPLASSMLAPGLSKIAEQYGITSTTTTALVLSIFLLSFAIGPLVLAALSEIYGRTWILHAGALFSIAFSFGCAYAPNTGALLAFRFLAGFSGSAPIAIGGGSVSDLFSAKDRASAMAIYSLGPLIGPAVGPVAGGFIAESIGEKYVFVIIGALGAVSMVIGVPFLRETYAPIIRQRRALADGDPEKAKVLRGPMGNMSRSQYILANLIRPPMLLFGSLICFLLSSYMAFLYGIYYLMFATFPQIFNETYGFDVGIGGLVYLGLGIGFLLATWVGAKWADQTYHYLIKRNGGVGKPEMRIPALIFGSFFVPVGLFWYGWSAQAKVHWIMPIIGTGIFGFGLMTAYLPIQLYLVDTFTYAASAVAAASVFRSLFGFAFPLFADQMFAAMGVGGGNSFLAGMAIVLGVPFPIWLYFNGEKMRARSKLAR</sequence>
<dbReference type="GO" id="GO:0005886">
    <property type="term" value="C:plasma membrane"/>
    <property type="evidence" value="ECO:0007669"/>
    <property type="project" value="TreeGrafter"/>
</dbReference>
<keyword evidence="9" id="KW-1185">Reference proteome</keyword>
<dbReference type="InterPro" id="IPR036259">
    <property type="entry name" value="MFS_trans_sf"/>
</dbReference>
<feature type="transmembrane region" description="Helical" evidence="6">
    <location>
        <begin position="240"/>
        <end position="261"/>
    </location>
</feature>
<feature type="compositionally biased region" description="Low complexity" evidence="5">
    <location>
        <begin position="38"/>
        <end position="49"/>
    </location>
</feature>
<protein>
    <submittedName>
        <fullName evidence="8">Multidrug resistance protein 4</fullName>
    </submittedName>
</protein>
<dbReference type="FunFam" id="1.20.1250.20:FF:000011">
    <property type="entry name" value="MFS multidrug transporter, putative"/>
    <property type="match status" value="1"/>
</dbReference>
<dbReference type="GO" id="GO:0022857">
    <property type="term" value="F:transmembrane transporter activity"/>
    <property type="evidence" value="ECO:0007669"/>
    <property type="project" value="InterPro"/>
</dbReference>
<keyword evidence="3 6" id="KW-1133">Transmembrane helix</keyword>
<evidence type="ECO:0000256" key="2">
    <source>
        <dbReference type="ARBA" id="ARBA00022692"/>
    </source>
</evidence>
<feature type="transmembrane region" description="Helical" evidence="6">
    <location>
        <begin position="453"/>
        <end position="476"/>
    </location>
</feature>
<feature type="transmembrane region" description="Helical" evidence="6">
    <location>
        <begin position="124"/>
        <end position="145"/>
    </location>
</feature>
<evidence type="ECO:0000256" key="5">
    <source>
        <dbReference type="SAM" id="MobiDB-lite"/>
    </source>
</evidence>
<evidence type="ECO:0000256" key="1">
    <source>
        <dbReference type="ARBA" id="ARBA00004141"/>
    </source>
</evidence>
<feature type="region of interest" description="Disordered" evidence="5">
    <location>
        <begin position="1"/>
        <end position="49"/>
    </location>
</feature>
<feature type="transmembrane region" description="Helical" evidence="6">
    <location>
        <begin position="395"/>
        <end position="414"/>
    </location>
</feature>
<dbReference type="Proteomes" id="UP000297245">
    <property type="component" value="Unassembled WGS sequence"/>
</dbReference>
<dbReference type="InterPro" id="IPR011701">
    <property type="entry name" value="MFS"/>
</dbReference>
<dbReference type="SUPFAM" id="SSF103473">
    <property type="entry name" value="MFS general substrate transporter"/>
    <property type="match status" value="1"/>
</dbReference>
<accession>A0A4S8L1K6</accession>
<reference evidence="8 9" key="1">
    <citation type="journal article" date="2019" name="Nat. Ecol. Evol.">
        <title>Megaphylogeny resolves global patterns of mushroom evolution.</title>
        <authorList>
            <person name="Varga T."/>
            <person name="Krizsan K."/>
            <person name="Foldi C."/>
            <person name="Dima B."/>
            <person name="Sanchez-Garcia M."/>
            <person name="Sanchez-Ramirez S."/>
            <person name="Szollosi G.J."/>
            <person name="Szarkandi J.G."/>
            <person name="Papp V."/>
            <person name="Albert L."/>
            <person name="Andreopoulos W."/>
            <person name="Angelini C."/>
            <person name="Antonin V."/>
            <person name="Barry K.W."/>
            <person name="Bougher N.L."/>
            <person name="Buchanan P."/>
            <person name="Buyck B."/>
            <person name="Bense V."/>
            <person name="Catcheside P."/>
            <person name="Chovatia M."/>
            <person name="Cooper J."/>
            <person name="Damon W."/>
            <person name="Desjardin D."/>
            <person name="Finy P."/>
            <person name="Geml J."/>
            <person name="Haridas S."/>
            <person name="Hughes K."/>
            <person name="Justo A."/>
            <person name="Karasinski D."/>
            <person name="Kautmanova I."/>
            <person name="Kiss B."/>
            <person name="Kocsube S."/>
            <person name="Kotiranta H."/>
            <person name="LaButti K.M."/>
            <person name="Lechner B.E."/>
            <person name="Liimatainen K."/>
            <person name="Lipzen A."/>
            <person name="Lukacs Z."/>
            <person name="Mihaltcheva S."/>
            <person name="Morgado L.N."/>
            <person name="Niskanen T."/>
            <person name="Noordeloos M.E."/>
            <person name="Ohm R.A."/>
            <person name="Ortiz-Santana B."/>
            <person name="Ovrebo C."/>
            <person name="Racz N."/>
            <person name="Riley R."/>
            <person name="Savchenko A."/>
            <person name="Shiryaev A."/>
            <person name="Soop K."/>
            <person name="Spirin V."/>
            <person name="Szebenyi C."/>
            <person name="Tomsovsky M."/>
            <person name="Tulloss R.E."/>
            <person name="Uehling J."/>
            <person name="Grigoriev I.V."/>
            <person name="Vagvolgyi C."/>
            <person name="Papp T."/>
            <person name="Martin F.M."/>
            <person name="Miettinen O."/>
            <person name="Hibbett D.S."/>
            <person name="Nagy L.G."/>
        </authorList>
    </citation>
    <scope>NUCLEOTIDE SEQUENCE [LARGE SCALE GENOMIC DNA]</scope>
    <source>
        <strain evidence="8 9">CBS 962.96</strain>
    </source>
</reference>
<name>A0A4S8L1K6_DENBC</name>
<dbReference type="CDD" id="cd17323">
    <property type="entry name" value="MFS_Tpo1_MDR_like"/>
    <property type="match status" value="1"/>
</dbReference>
<evidence type="ECO:0000256" key="4">
    <source>
        <dbReference type="ARBA" id="ARBA00023136"/>
    </source>
</evidence>
<evidence type="ECO:0000313" key="8">
    <source>
        <dbReference type="EMBL" id="THU82299.1"/>
    </source>
</evidence>
<proteinExistence type="predicted"/>
<keyword evidence="4 6" id="KW-0472">Membrane</keyword>
<feature type="transmembrane region" description="Helical" evidence="6">
    <location>
        <begin position="212"/>
        <end position="234"/>
    </location>
</feature>
<evidence type="ECO:0000313" key="9">
    <source>
        <dbReference type="Proteomes" id="UP000297245"/>
    </source>
</evidence>
<evidence type="ECO:0000256" key="6">
    <source>
        <dbReference type="SAM" id="Phobius"/>
    </source>
</evidence>
<feature type="transmembrane region" description="Helical" evidence="6">
    <location>
        <begin position="420"/>
        <end position="441"/>
    </location>
</feature>
<comment type="subcellular location">
    <subcellularLocation>
        <location evidence="1">Membrane</location>
        <topology evidence="1">Multi-pass membrane protein</topology>
    </subcellularLocation>
</comment>
<dbReference type="OrthoDB" id="6770063at2759"/>
<feature type="transmembrane region" description="Helical" evidence="6">
    <location>
        <begin position="353"/>
        <end position="374"/>
    </location>
</feature>
<evidence type="ECO:0000259" key="7">
    <source>
        <dbReference type="PROSITE" id="PS50850"/>
    </source>
</evidence>
<feature type="transmembrane region" description="Helical" evidence="6">
    <location>
        <begin position="488"/>
        <end position="509"/>
    </location>
</feature>
<feature type="domain" description="Major facilitator superfamily (MFS) profile" evidence="7">
    <location>
        <begin position="86"/>
        <end position="512"/>
    </location>
</feature>
<dbReference type="EMBL" id="ML179742">
    <property type="protein sequence ID" value="THU82299.1"/>
    <property type="molecule type" value="Genomic_DNA"/>
</dbReference>
<dbReference type="PROSITE" id="PS50850">
    <property type="entry name" value="MFS"/>
    <property type="match status" value="1"/>
</dbReference>
<evidence type="ECO:0000256" key="3">
    <source>
        <dbReference type="ARBA" id="ARBA00022989"/>
    </source>
</evidence>
<dbReference type="PANTHER" id="PTHR23502">
    <property type="entry name" value="MAJOR FACILITATOR SUPERFAMILY"/>
    <property type="match status" value="1"/>
</dbReference>
<feature type="transmembrane region" description="Helical" evidence="6">
    <location>
        <begin position="178"/>
        <end position="200"/>
    </location>
</feature>
<feature type="transmembrane region" description="Helical" evidence="6">
    <location>
        <begin position="84"/>
        <end position="104"/>
    </location>
</feature>
<keyword evidence="2 6" id="KW-0812">Transmembrane</keyword>
<feature type="transmembrane region" description="Helical" evidence="6">
    <location>
        <begin position="152"/>
        <end position="172"/>
    </location>
</feature>
<feature type="transmembrane region" description="Helical" evidence="6">
    <location>
        <begin position="309"/>
        <end position="333"/>
    </location>
</feature>